<accession>A0A3T1D2J1</accession>
<protein>
    <submittedName>
        <fullName evidence="1">Uncharacterized protein</fullName>
    </submittedName>
</protein>
<dbReference type="AlphaFoldDB" id="A0A3T1D2J1"/>
<organism evidence="1 2">
    <name type="scientific">Cohnella abietis</name>
    <dbReference type="NCBI Taxonomy" id="2507935"/>
    <lineage>
        <taxon>Bacteria</taxon>
        <taxon>Bacillati</taxon>
        <taxon>Bacillota</taxon>
        <taxon>Bacilli</taxon>
        <taxon>Bacillales</taxon>
        <taxon>Paenibacillaceae</taxon>
        <taxon>Cohnella</taxon>
    </lineage>
</organism>
<name>A0A3T1D2J1_9BACL</name>
<dbReference type="InterPro" id="IPR037171">
    <property type="entry name" value="NagB/RpiA_transferase-like"/>
</dbReference>
<sequence>MSTIDLSTPAGADIPIEERHPDEVTTGFDKRTAPEGVAVYSVNYCERSGGHEAALARIQMAS</sequence>
<gene>
    <name evidence="1" type="ORF">KCTCHS21_17210</name>
</gene>
<evidence type="ECO:0000313" key="2">
    <source>
        <dbReference type="Proteomes" id="UP000289856"/>
    </source>
</evidence>
<dbReference type="EMBL" id="AP019400">
    <property type="protein sequence ID" value="BBI32322.1"/>
    <property type="molecule type" value="Genomic_DNA"/>
</dbReference>
<reference evidence="1 2" key="1">
    <citation type="submission" date="2019-01" db="EMBL/GenBank/DDBJ databases">
        <title>Complete genome sequence of Cohnella hallensis HS21 isolated from Korean fir (Abies koreana) rhizospheric soil.</title>
        <authorList>
            <person name="Jiang L."/>
            <person name="Kang S.W."/>
            <person name="Kim S."/>
            <person name="Jung J."/>
            <person name="Kim C.Y."/>
            <person name="Kim D.H."/>
            <person name="Kim S.W."/>
            <person name="Lee J."/>
        </authorList>
    </citation>
    <scope>NUCLEOTIDE SEQUENCE [LARGE SCALE GENOMIC DNA]</scope>
    <source>
        <strain evidence="1 2">HS21</strain>
    </source>
</reference>
<evidence type="ECO:0000313" key="1">
    <source>
        <dbReference type="EMBL" id="BBI32322.1"/>
    </source>
</evidence>
<keyword evidence="2" id="KW-1185">Reference proteome</keyword>
<proteinExistence type="predicted"/>
<dbReference type="KEGG" id="cohn:KCTCHS21_17210"/>
<dbReference type="SUPFAM" id="SSF100950">
    <property type="entry name" value="NagB/RpiA/CoA transferase-like"/>
    <property type="match status" value="1"/>
</dbReference>
<dbReference type="Proteomes" id="UP000289856">
    <property type="component" value="Chromosome"/>
</dbReference>